<dbReference type="EMBL" id="BOPH01000022">
    <property type="protein sequence ID" value="GIJ66901.1"/>
    <property type="molecule type" value="Genomic_DNA"/>
</dbReference>
<dbReference type="InterPro" id="IPR027417">
    <property type="entry name" value="P-loop_NTPase"/>
</dbReference>
<dbReference type="GO" id="GO:0016887">
    <property type="term" value="F:ATP hydrolysis activity"/>
    <property type="evidence" value="ECO:0007669"/>
    <property type="project" value="InterPro"/>
</dbReference>
<dbReference type="InterPro" id="IPR008995">
    <property type="entry name" value="Mo/tungstate-bd_C_term_dom"/>
</dbReference>
<dbReference type="InterPro" id="IPR003439">
    <property type="entry name" value="ABC_transporter-like_ATP-bd"/>
</dbReference>
<keyword evidence="2" id="KW-0547">Nucleotide-binding</keyword>
<dbReference type="SMART" id="SM00382">
    <property type="entry name" value="AAA"/>
    <property type="match status" value="1"/>
</dbReference>
<organism evidence="5 6">
    <name type="scientific">Virgisporangium ochraceum</name>
    <dbReference type="NCBI Taxonomy" id="65505"/>
    <lineage>
        <taxon>Bacteria</taxon>
        <taxon>Bacillati</taxon>
        <taxon>Actinomycetota</taxon>
        <taxon>Actinomycetes</taxon>
        <taxon>Micromonosporales</taxon>
        <taxon>Micromonosporaceae</taxon>
        <taxon>Virgisporangium</taxon>
    </lineage>
</organism>
<evidence type="ECO:0000313" key="5">
    <source>
        <dbReference type="EMBL" id="GIJ66901.1"/>
    </source>
</evidence>
<dbReference type="PROSITE" id="PS50893">
    <property type="entry name" value="ABC_TRANSPORTER_2"/>
    <property type="match status" value="1"/>
</dbReference>
<dbReference type="Pfam" id="PF00005">
    <property type="entry name" value="ABC_tran"/>
    <property type="match status" value="1"/>
</dbReference>
<dbReference type="PANTHER" id="PTHR43875:SF1">
    <property type="entry name" value="OSMOPROTECTIVE COMPOUNDS UPTAKE ATP-BINDING PROTEIN GGTA"/>
    <property type="match status" value="1"/>
</dbReference>
<dbReference type="AlphaFoldDB" id="A0A8J3ZNH0"/>
<proteinExistence type="predicted"/>
<accession>A0A8J3ZNH0</accession>
<name>A0A8J3ZNH0_9ACTN</name>
<comment type="caution">
    <text evidence="5">The sequence shown here is derived from an EMBL/GenBank/DDBJ whole genome shotgun (WGS) entry which is preliminary data.</text>
</comment>
<protein>
    <submittedName>
        <fullName evidence="5">Sugar ABC transporter ATP-binding protein</fullName>
    </submittedName>
</protein>
<dbReference type="PROSITE" id="PS00211">
    <property type="entry name" value="ABC_TRANSPORTER_1"/>
    <property type="match status" value="1"/>
</dbReference>
<keyword evidence="1" id="KW-0813">Transport</keyword>
<feature type="domain" description="ABC transporter" evidence="4">
    <location>
        <begin position="3"/>
        <end position="234"/>
    </location>
</feature>
<gene>
    <name evidence="5" type="ORF">Voc01_018180</name>
</gene>
<dbReference type="Proteomes" id="UP000635606">
    <property type="component" value="Unassembled WGS sequence"/>
</dbReference>
<keyword evidence="3 5" id="KW-0067">ATP-binding</keyword>
<dbReference type="GO" id="GO:0140359">
    <property type="term" value="F:ABC-type transporter activity"/>
    <property type="evidence" value="ECO:0007669"/>
    <property type="project" value="UniProtKB-ARBA"/>
</dbReference>
<evidence type="ECO:0000259" key="4">
    <source>
        <dbReference type="PROSITE" id="PS50893"/>
    </source>
</evidence>
<evidence type="ECO:0000256" key="3">
    <source>
        <dbReference type="ARBA" id="ARBA00022840"/>
    </source>
</evidence>
<reference evidence="5" key="1">
    <citation type="submission" date="2021-01" db="EMBL/GenBank/DDBJ databases">
        <title>Whole genome shotgun sequence of Virgisporangium ochraceum NBRC 16418.</title>
        <authorList>
            <person name="Komaki H."/>
            <person name="Tamura T."/>
        </authorList>
    </citation>
    <scope>NUCLEOTIDE SEQUENCE</scope>
    <source>
        <strain evidence="5">NBRC 16418</strain>
    </source>
</reference>
<dbReference type="SUPFAM" id="SSF52540">
    <property type="entry name" value="P-loop containing nucleoside triphosphate hydrolases"/>
    <property type="match status" value="1"/>
</dbReference>
<dbReference type="GO" id="GO:0055052">
    <property type="term" value="C:ATP-binding cassette (ABC) transporter complex, substrate-binding subunit-containing"/>
    <property type="evidence" value="ECO:0007669"/>
    <property type="project" value="TreeGrafter"/>
</dbReference>
<evidence type="ECO:0000313" key="6">
    <source>
        <dbReference type="Proteomes" id="UP000635606"/>
    </source>
</evidence>
<dbReference type="GO" id="GO:0005524">
    <property type="term" value="F:ATP binding"/>
    <property type="evidence" value="ECO:0007669"/>
    <property type="project" value="UniProtKB-KW"/>
</dbReference>
<dbReference type="RefSeq" id="WP_203926873.1">
    <property type="nucleotide sequence ID" value="NZ_BOPH01000022.1"/>
</dbReference>
<dbReference type="SUPFAM" id="SSF50331">
    <property type="entry name" value="MOP-like"/>
    <property type="match status" value="1"/>
</dbReference>
<dbReference type="InterPro" id="IPR047641">
    <property type="entry name" value="ABC_transpr_MalK/UgpC-like"/>
</dbReference>
<dbReference type="PANTHER" id="PTHR43875">
    <property type="entry name" value="MALTODEXTRIN IMPORT ATP-BINDING PROTEIN MSMX"/>
    <property type="match status" value="1"/>
</dbReference>
<dbReference type="InterPro" id="IPR017871">
    <property type="entry name" value="ABC_transporter-like_CS"/>
</dbReference>
<dbReference type="Pfam" id="PF17912">
    <property type="entry name" value="OB_MalK"/>
    <property type="match status" value="1"/>
</dbReference>
<dbReference type="Gene3D" id="2.40.50.100">
    <property type="match status" value="1"/>
</dbReference>
<dbReference type="FunFam" id="3.40.50.300:FF:000042">
    <property type="entry name" value="Maltose/maltodextrin ABC transporter, ATP-binding protein"/>
    <property type="match status" value="1"/>
</dbReference>
<dbReference type="InterPro" id="IPR040582">
    <property type="entry name" value="OB_MalK-like"/>
</dbReference>
<dbReference type="Gene3D" id="3.40.50.300">
    <property type="entry name" value="P-loop containing nucleotide triphosphate hydrolases"/>
    <property type="match status" value="1"/>
</dbReference>
<evidence type="ECO:0000256" key="1">
    <source>
        <dbReference type="ARBA" id="ARBA00022448"/>
    </source>
</evidence>
<keyword evidence="6" id="KW-1185">Reference proteome</keyword>
<evidence type="ECO:0000256" key="2">
    <source>
        <dbReference type="ARBA" id="ARBA00022741"/>
    </source>
</evidence>
<sequence length="427" mass="46516">MEVLLRDVSKVFPGGTVAVDTVSLHVRPGELVVLLGPSGCGKTTLLRMVAGLELPTAGQVTLDGRPARTVAYSGRDVAMVFQELALYRHMSVAENIGFPLRWAGFDDAARHEKVLEVASALGIGELLGRRPSQLSGGQRQRVAMGRALVRNPRLFLMDEPLSDLDTQLRTELRTEIVDLVKDLGATCVYVTHDQTEALTMADRVAILRRGVLQDLGKPTDVYTRPATLYVAGFLGQPRMNLIEATVVVSLDQHVALRMGAQELRLPWLHMQARMLARYHGERIAVGFRPEALTPVPPDTTDNVLHGRVLYLEHHGHESLAFLDVGATAVTIDETGYGDPGTNRGRSRGVRGMLARLSGRGGRPAAASEEKAVERAGAGRHERARAELTIRLAPYPSIGVGHPVAVAVDVTRLHFFDDAGMRIDLARR</sequence>
<dbReference type="InterPro" id="IPR003593">
    <property type="entry name" value="AAA+_ATPase"/>
</dbReference>